<evidence type="ECO:0000313" key="17">
    <source>
        <dbReference type="Proteomes" id="UP001431783"/>
    </source>
</evidence>
<dbReference type="GO" id="GO:0005506">
    <property type="term" value="F:iron ion binding"/>
    <property type="evidence" value="ECO:0007669"/>
    <property type="project" value="TreeGrafter"/>
</dbReference>
<dbReference type="PROSITE" id="PS00476">
    <property type="entry name" value="FATTY_ACID_DESATUR_1"/>
    <property type="match status" value="1"/>
</dbReference>
<evidence type="ECO:0000313" key="16">
    <source>
        <dbReference type="EMBL" id="KAK9884962.1"/>
    </source>
</evidence>
<evidence type="ECO:0000259" key="15">
    <source>
        <dbReference type="Pfam" id="PF00487"/>
    </source>
</evidence>
<dbReference type="Proteomes" id="UP001431783">
    <property type="component" value="Unassembled WGS sequence"/>
</dbReference>
<evidence type="ECO:0000256" key="2">
    <source>
        <dbReference type="ARBA" id="ARBA00009295"/>
    </source>
</evidence>
<comment type="domain">
    <text evidence="13">The histidine box domains are involved in binding the catalytic metal ions.</text>
</comment>
<dbReference type="GO" id="GO:0006636">
    <property type="term" value="P:unsaturated fatty acid biosynthetic process"/>
    <property type="evidence" value="ECO:0007669"/>
    <property type="project" value="TreeGrafter"/>
</dbReference>
<dbReference type="InterPro" id="IPR001522">
    <property type="entry name" value="FADS-1_CS"/>
</dbReference>
<dbReference type="GO" id="GO:0005789">
    <property type="term" value="C:endoplasmic reticulum membrane"/>
    <property type="evidence" value="ECO:0007669"/>
    <property type="project" value="TreeGrafter"/>
</dbReference>
<keyword evidence="11 14" id="KW-0472">Membrane</keyword>
<evidence type="ECO:0000256" key="6">
    <source>
        <dbReference type="ARBA" id="ARBA00022832"/>
    </source>
</evidence>
<gene>
    <name evidence="16" type="ORF">WA026_009197</name>
</gene>
<keyword evidence="6" id="KW-0276">Fatty acid metabolism</keyword>
<dbReference type="PANTHER" id="PTHR11351">
    <property type="entry name" value="ACYL-COA DESATURASE"/>
    <property type="match status" value="1"/>
</dbReference>
<organism evidence="16 17">
    <name type="scientific">Henosepilachna vigintioctopunctata</name>
    <dbReference type="NCBI Taxonomy" id="420089"/>
    <lineage>
        <taxon>Eukaryota</taxon>
        <taxon>Metazoa</taxon>
        <taxon>Ecdysozoa</taxon>
        <taxon>Arthropoda</taxon>
        <taxon>Hexapoda</taxon>
        <taxon>Insecta</taxon>
        <taxon>Pterygota</taxon>
        <taxon>Neoptera</taxon>
        <taxon>Endopterygota</taxon>
        <taxon>Coleoptera</taxon>
        <taxon>Polyphaga</taxon>
        <taxon>Cucujiformia</taxon>
        <taxon>Coccinelloidea</taxon>
        <taxon>Coccinellidae</taxon>
        <taxon>Epilachninae</taxon>
        <taxon>Epilachnini</taxon>
        <taxon>Henosepilachna</taxon>
    </lineage>
</organism>
<dbReference type="InterPro" id="IPR015876">
    <property type="entry name" value="Acyl-CoA_DS"/>
</dbReference>
<dbReference type="PRINTS" id="PR00075">
    <property type="entry name" value="FACDDSATRASE"/>
</dbReference>
<comment type="subcellular location">
    <subcellularLocation>
        <location evidence="1">Membrane</location>
        <topology evidence="1">Multi-pass membrane protein</topology>
    </subcellularLocation>
</comment>
<keyword evidence="9" id="KW-0408">Iron</keyword>
<dbReference type="InterPro" id="IPR005804">
    <property type="entry name" value="FA_desaturase_dom"/>
</dbReference>
<protein>
    <recommendedName>
        <fullName evidence="15">Fatty acid desaturase domain-containing protein</fullName>
    </recommendedName>
</protein>
<evidence type="ECO:0000256" key="8">
    <source>
        <dbReference type="ARBA" id="ARBA00023002"/>
    </source>
</evidence>
<dbReference type="EMBL" id="JARQZJ010000094">
    <property type="protein sequence ID" value="KAK9884962.1"/>
    <property type="molecule type" value="Genomic_DNA"/>
</dbReference>
<dbReference type="GO" id="GO:0004768">
    <property type="term" value="F:stearoyl-CoA 9-desaturase activity"/>
    <property type="evidence" value="ECO:0007669"/>
    <property type="project" value="TreeGrafter"/>
</dbReference>
<dbReference type="Pfam" id="PF00487">
    <property type="entry name" value="FA_desaturase"/>
    <property type="match status" value="1"/>
</dbReference>
<keyword evidence="3 13" id="KW-0444">Lipid biosynthesis</keyword>
<evidence type="ECO:0000256" key="13">
    <source>
        <dbReference type="RuleBase" id="RU000581"/>
    </source>
</evidence>
<reference evidence="16 17" key="1">
    <citation type="submission" date="2023-03" db="EMBL/GenBank/DDBJ databases">
        <title>Genome insight into feeding habits of ladybird beetles.</title>
        <authorList>
            <person name="Li H.-S."/>
            <person name="Huang Y.-H."/>
            <person name="Pang H."/>
        </authorList>
    </citation>
    <scope>NUCLEOTIDE SEQUENCE [LARGE SCALE GENOMIC DNA]</scope>
    <source>
        <strain evidence="16">SYSU_2023b</strain>
        <tissue evidence="16">Whole body</tissue>
    </source>
</reference>
<evidence type="ECO:0000256" key="3">
    <source>
        <dbReference type="ARBA" id="ARBA00022516"/>
    </source>
</evidence>
<comment type="caution">
    <text evidence="16">The sequence shown here is derived from an EMBL/GenBank/DDBJ whole genome shotgun (WGS) entry which is preliminary data.</text>
</comment>
<evidence type="ECO:0000256" key="12">
    <source>
        <dbReference type="ARBA" id="ARBA00023160"/>
    </source>
</evidence>
<evidence type="ECO:0000256" key="11">
    <source>
        <dbReference type="ARBA" id="ARBA00023136"/>
    </source>
</evidence>
<keyword evidence="7 14" id="KW-1133">Transmembrane helix</keyword>
<keyword evidence="10" id="KW-0443">Lipid metabolism</keyword>
<comment type="similarity">
    <text evidence="2 13">Belongs to the fatty acid desaturase type 1 family.</text>
</comment>
<feature type="domain" description="Fatty acid desaturase" evidence="15">
    <location>
        <begin position="19"/>
        <end position="109"/>
    </location>
</feature>
<sequence length="197" mass="22446">MGKKLEFRDILDDPVVSFQKKHIRSMVVLIAIIIPTAIPIVLWGETFTNAFCLNFLRHFISLHAILAVNSVTHAYGKKPYDRHIRPTENKLISFLSSGEGFHNYHHAFPWDYKASELGNYSLNFTTSLIDFFAKIGWAYDLKSPTEEMVKNKCLKKAMEVIIYGDGETKTSPKGVKPSDCKLKNIVLVPENNKIINM</sequence>
<evidence type="ECO:0000256" key="7">
    <source>
        <dbReference type="ARBA" id="ARBA00022989"/>
    </source>
</evidence>
<evidence type="ECO:0000256" key="1">
    <source>
        <dbReference type="ARBA" id="ARBA00004141"/>
    </source>
</evidence>
<name>A0AAW1UWU0_9CUCU</name>
<evidence type="ECO:0000256" key="14">
    <source>
        <dbReference type="SAM" id="Phobius"/>
    </source>
</evidence>
<evidence type="ECO:0000256" key="9">
    <source>
        <dbReference type="ARBA" id="ARBA00023004"/>
    </source>
</evidence>
<proteinExistence type="inferred from homology"/>
<dbReference type="CDD" id="cd03505">
    <property type="entry name" value="Delta9-FADS-like"/>
    <property type="match status" value="1"/>
</dbReference>
<evidence type="ECO:0000256" key="5">
    <source>
        <dbReference type="ARBA" id="ARBA00022723"/>
    </source>
</evidence>
<keyword evidence="17" id="KW-1185">Reference proteome</keyword>
<comment type="cofactor">
    <cofactor evidence="13">
        <name>Fe(2+)</name>
        <dbReference type="ChEBI" id="CHEBI:29033"/>
    </cofactor>
</comment>
<dbReference type="PANTHER" id="PTHR11351:SF92">
    <property type="entry name" value="ACYL-COA DESATURASE 2-LIKE PROTEIN"/>
    <property type="match status" value="1"/>
</dbReference>
<feature type="transmembrane region" description="Helical" evidence="14">
    <location>
        <begin position="26"/>
        <end position="43"/>
    </location>
</feature>
<keyword evidence="12 13" id="KW-0275">Fatty acid biosynthesis</keyword>
<keyword evidence="5" id="KW-0479">Metal-binding</keyword>
<dbReference type="AlphaFoldDB" id="A0AAW1UWU0"/>
<accession>A0AAW1UWU0</accession>
<evidence type="ECO:0000256" key="4">
    <source>
        <dbReference type="ARBA" id="ARBA00022692"/>
    </source>
</evidence>
<keyword evidence="4 13" id="KW-0812">Transmembrane</keyword>
<evidence type="ECO:0000256" key="10">
    <source>
        <dbReference type="ARBA" id="ARBA00023098"/>
    </source>
</evidence>
<keyword evidence="8 13" id="KW-0560">Oxidoreductase</keyword>